<name>A0ABN2WWY2_9ACTN</name>
<dbReference type="SUPFAM" id="SSF140566">
    <property type="entry name" value="FlgN-like"/>
    <property type="match status" value="1"/>
</dbReference>
<dbReference type="EMBL" id="BAAAMQ010000009">
    <property type="protein sequence ID" value="GAA2100808.1"/>
    <property type="molecule type" value="Genomic_DNA"/>
</dbReference>
<dbReference type="InterPro" id="IPR036679">
    <property type="entry name" value="FlgN-like_sf"/>
</dbReference>
<dbReference type="InterPro" id="IPR007809">
    <property type="entry name" value="FlgN-like"/>
</dbReference>
<comment type="caution">
    <text evidence="2">The sequence shown here is derived from an EMBL/GenBank/DDBJ whole genome shotgun (WGS) entry which is preliminary data.</text>
</comment>
<accession>A0ABN2WWY2</accession>
<evidence type="ECO:0000313" key="3">
    <source>
        <dbReference type="Proteomes" id="UP001501161"/>
    </source>
</evidence>
<gene>
    <name evidence="2" type="ORF">GCM10009726_10890</name>
</gene>
<dbReference type="Gene3D" id="1.20.58.300">
    <property type="entry name" value="FlgN-like"/>
    <property type="match status" value="1"/>
</dbReference>
<proteinExistence type="predicted"/>
<evidence type="ECO:0000313" key="2">
    <source>
        <dbReference type="EMBL" id="GAA2100808.1"/>
    </source>
</evidence>
<sequence length="178" mass="19402">MALPTVDQSGVNLIDDRFATMERLSLVLWRERELLEELHYRLEVEQLVLASGRSRWLSHATRDIDSLLGTVRETEVLRAVAADEAAEAAGMSANPSLAALAEAADEPWGTILTEHREAFVALTSEITTLADSNKHLISAGYRSARETLLSLGDSVDGYGADGTATADPLRNRLVDRSL</sequence>
<protein>
    <recommendedName>
        <fullName evidence="4">FlgN protein</fullName>
    </recommendedName>
</protein>
<evidence type="ECO:0000256" key="1">
    <source>
        <dbReference type="ARBA" id="ARBA00022795"/>
    </source>
</evidence>
<evidence type="ECO:0008006" key="4">
    <source>
        <dbReference type="Google" id="ProtNLM"/>
    </source>
</evidence>
<reference evidence="3" key="1">
    <citation type="journal article" date="2019" name="Int. J. Syst. Evol. Microbiol.">
        <title>The Global Catalogue of Microorganisms (GCM) 10K type strain sequencing project: providing services to taxonomists for standard genome sequencing and annotation.</title>
        <authorList>
            <consortium name="The Broad Institute Genomics Platform"/>
            <consortium name="The Broad Institute Genome Sequencing Center for Infectious Disease"/>
            <person name="Wu L."/>
            <person name="Ma J."/>
        </authorList>
    </citation>
    <scope>NUCLEOTIDE SEQUENCE [LARGE SCALE GENOMIC DNA]</scope>
    <source>
        <strain evidence="3">JCM 13813</strain>
    </source>
</reference>
<dbReference type="Pfam" id="PF05130">
    <property type="entry name" value="FlgN"/>
    <property type="match status" value="1"/>
</dbReference>
<dbReference type="Proteomes" id="UP001501161">
    <property type="component" value="Unassembled WGS sequence"/>
</dbReference>
<keyword evidence="3" id="KW-1185">Reference proteome</keyword>
<organism evidence="2 3">
    <name type="scientific">Nocardioides furvisabuli</name>
    <dbReference type="NCBI Taxonomy" id="375542"/>
    <lineage>
        <taxon>Bacteria</taxon>
        <taxon>Bacillati</taxon>
        <taxon>Actinomycetota</taxon>
        <taxon>Actinomycetes</taxon>
        <taxon>Propionibacteriales</taxon>
        <taxon>Nocardioidaceae</taxon>
        <taxon>Nocardioides</taxon>
    </lineage>
</organism>
<keyword evidence="1" id="KW-1005">Bacterial flagellum biogenesis</keyword>